<proteinExistence type="predicted"/>
<evidence type="ECO:0000313" key="1">
    <source>
        <dbReference type="EMBL" id="DAF64593.1"/>
    </source>
</evidence>
<sequence length="39" mass="4586">MYILFAALNEFMNFKDVLPGRPFYVFVFGGFMTCKTEIQ</sequence>
<organism evidence="1">
    <name type="scientific">Siphoviridae sp. ctFH16</name>
    <dbReference type="NCBI Taxonomy" id="2827817"/>
    <lineage>
        <taxon>Viruses</taxon>
        <taxon>Duplodnaviria</taxon>
        <taxon>Heunggongvirae</taxon>
        <taxon>Uroviricota</taxon>
        <taxon>Caudoviricetes</taxon>
    </lineage>
</organism>
<accession>A0A8S5TN95</accession>
<name>A0A8S5TN95_9CAUD</name>
<reference evidence="1" key="1">
    <citation type="journal article" date="2021" name="Proc. Natl. Acad. Sci. U.S.A.">
        <title>A Catalog of Tens of Thousands of Viruses from Human Metagenomes Reveals Hidden Associations with Chronic Diseases.</title>
        <authorList>
            <person name="Tisza M.J."/>
            <person name="Buck C.B."/>
        </authorList>
    </citation>
    <scope>NUCLEOTIDE SEQUENCE</scope>
    <source>
        <strain evidence="1">CtFH16</strain>
    </source>
</reference>
<dbReference type="EMBL" id="BK032863">
    <property type="protein sequence ID" value="DAF64593.1"/>
    <property type="molecule type" value="Genomic_DNA"/>
</dbReference>
<protein>
    <submittedName>
        <fullName evidence="1">Uncharacterized protein</fullName>
    </submittedName>
</protein>